<dbReference type="Proteomes" id="UP001500339">
    <property type="component" value="Unassembled WGS sequence"/>
</dbReference>
<organism evidence="2 3">
    <name type="scientific">Clostridium malenominatum</name>
    <dbReference type="NCBI Taxonomy" id="1539"/>
    <lineage>
        <taxon>Bacteria</taxon>
        <taxon>Bacillati</taxon>
        <taxon>Bacillota</taxon>
        <taxon>Clostridia</taxon>
        <taxon>Eubacteriales</taxon>
        <taxon>Clostridiaceae</taxon>
        <taxon>Clostridium</taxon>
    </lineage>
</organism>
<evidence type="ECO:0000313" key="2">
    <source>
        <dbReference type="EMBL" id="GAA0725622.1"/>
    </source>
</evidence>
<keyword evidence="1" id="KW-1133">Transmembrane helix</keyword>
<keyword evidence="3" id="KW-1185">Reference proteome</keyword>
<reference evidence="2 3" key="1">
    <citation type="journal article" date="2019" name="Int. J. Syst. Evol. Microbiol.">
        <title>The Global Catalogue of Microorganisms (GCM) 10K type strain sequencing project: providing services to taxonomists for standard genome sequencing and annotation.</title>
        <authorList>
            <consortium name="The Broad Institute Genomics Platform"/>
            <consortium name="The Broad Institute Genome Sequencing Center for Infectious Disease"/>
            <person name="Wu L."/>
            <person name="Ma J."/>
        </authorList>
    </citation>
    <scope>NUCLEOTIDE SEQUENCE [LARGE SCALE GENOMIC DNA]</scope>
    <source>
        <strain evidence="2 3">JCM 1405</strain>
    </source>
</reference>
<dbReference type="EMBL" id="BAAACF010000001">
    <property type="protein sequence ID" value="GAA0725622.1"/>
    <property type="molecule type" value="Genomic_DNA"/>
</dbReference>
<evidence type="ECO:0000256" key="1">
    <source>
        <dbReference type="SAM" id="Phobius"/>
    </source>
</evidence>
<evidence type="ECO:0000313" key="3">
    <source>
        <dbReference type="Proteomes" id="UP001500339"/>
    </source>
</evidence>
<feature type="transmembrane region" description="Helical" evidence="1">
    <location>
        <begin position="53"/>
        <end position="73"/>
    </location>
</feature>
<comment type="caution">
    <text evidence="2">The sequence shown here is derived from an EMBL/GenBank/DDBJ whole genome shotgun (WGS) entry which is preliminary data.</text>
</comment>
<name>A0ABN1J141_9CLOT</name>
<gene>
    <name evidence="2" type="ORF">GCM10008905_21240</name>
</gene>
<proteinExistence type="predicted"/>
<keyword evidence="1" id="KW-0812">Transmembrane</keyword>
<protein>
    <submittedName>
        <fullName evidence="2">Uncharacterized protein</fullName>
    </submittedName>
</protein>
<sequence>MRVLVTLIIAFLNLKLFNATGIAIIHPKKDAAPVDNVHTNKDSKITPLNSPKLLYKVFIAFIINTTYFFALGINRDSPYLSFPNSPISF</sequence>
<keyword evidence="1" id="KW-0472">Membrane</keyword>
<accession>A0ABN1J141</accession>